<dbReference type="OrthoDB" id="10288268at2759"/>
<proteinExistence type="predicted"/>
<dbReference type="VEuPathDB" id="FungiDB:PHYBLDRAFT_58571"/>
<dbReference type="Gene3D" id="3.80.10.10">
    <property type="entry name" value="Ribonuclease Inhibitor"/>
    <property type="match status" value="1"/>
</dbReference>
<evidence type="ECO:0008006" key="3">
    <source>
        <dbReference type="Google" id="ProtNLM"/>
    </source>
</evidence>
<dbReference type="Proteomes" id="UP000077315">
    <property type="component" value="Unassembled WGS sequence"/>
</dbReference>
<dbReference type="InterPro" id="IPR032675">
    <property type="entry name" value="LRR_dom_sf"/>
</dbReference>
<dbReference type="RefSeq" id="XP_018297562.1">
    <property type="nucleotide sequence ID" value="XM_018440353.1"/>
</dbReference>
<organism evidence="1 2">
    <name type="scientific">Phycomyces blakesleeanus (strain ATCC 8743b / DSM 1359 / FGSC 10004 / NBRC 33097 / NRRL 1555)</name>
    <dbReference type="NCBI Taxonomy" id="763407"/>
    <lineage>
        <taxon>Eukaryota</taxon>
        <taxon>Fungi</taxon>
        <taxon>Fungi incertae sedis</taxon>
        <taxon>Mucoromycota</taxon>
        <taxon>Mucoromycotina</taxon>
        <taxon>Mucoromycetes</taxon>
        <taxon>Mucorales</taxon>
        <taxon>Phycomycetaceae</taxon>
        <taxon>Phycomyces</taxon>
    </lineage>
</organism>
<keyword evidence="2" id="KW-1185">Reference proteome</keyword>
<evidence type="ECO:0000313" key="1">
    <source>
        <dbReference type="EMBL" id="OAD79522.1"/>
    </source>
</evidence>
<sequence>MLASELPYEILACIGRYLPTKGVNDYTTVCKAWTLPFQEALWGTLSISSLTKVEYICNSSSQRQNIFQTHGHLVYELKLKCYFSISHQQLSVLQHHFQNLRHLHMQCKMLQTMRLEDTAYWNLWGSIETLSVQQPKPFITNGLDGLVHILSFFPRLKQLSISEYTSFRKMTYTWKDIETISVCFPRLDKLEMNIQFDAIPTDEVTHVKNIIPTSNITTLCADTRYTNPQWLYYFAIKAPNINFMELNVEYHHNGRPEDWSRAGSMLSTIRSPFAHLKEISLKKCVFREGSPAVILLKLFHGLKVPLKAIYCNMDCGMGGARGTRNIIDSCAGSFSESLETLIIERDIRLNFQCTTPITLSIYPRLTKLSLLKFDVCLALDVILDQCISLEDLSLDLPCVFANQSGSDTPSHGLITLSLSNSKVNSGLFSYLSSRCRNLSSMTLENVKIFGKARKDTGSLYCEMPYTNLEIFHMHGVQYYSLDDTQGSHGSLQYRKHTNNFDEKKAVLINLMVIEQTCDASLNSDCVPRGLSKQTWFHTYLNSSTEPKAMIRALGKTEESYAKRYLESFPHTRQLFLSRSTIKRGYYGWEPRRLWRKDLLRGYTTWRCGYVGRLDAKAFDEKQALEQQLKPFSCIDMTSLKIPNL</sequence>
<dbReference type="InParanoid" id="A0A162V2J9"/>
<reference evidence="2" key="1">
    <citation type="submission" date="2015-06" db="EMBL/GenBank/DDBJ databases">
        <title>Expansion of signal transduction pathways in fungi by whole-genome duplication.</title>
        <authorList>
            <consortium name="DOE Joint Genome Institute"/>
            <person name="Corrochano L.M."/>
            <person name="Kuo A."/>
            <person name="Marcet-Houben M."/>
            <person name="Polaino S."/>
            <person name="Salamov A."/>
            <person name="Villalobos J.M."/>
            <person name="Alvarez M.I."/>
            <person name="Avalos J."/>
            <person name="Benito E.P."/>
            <person name="Benoit I."/>
            <person name="Burger G."/>
            <person name="Camino L.P."/>
            <person name="Canovas D."/>
            <person name="Cerda-Olmedo E."/>
            <person name="Cheng J.-F."/>
            <person name="Dominguez A."/>
            <person name="Elias M."/>
            <person name="Eslava A.P."/>
            <person name="Glaser F."/>
            <person name="Grimwood J."/>
            <person name="Gutierrez G."/>
            <person name="Heitman J."/>
            <person name="Henrissat B."/>
            <person name="Iturriaga E.A."/>
            <person name="Lang B.F."/>
            <person name="Lavin J.L."/>
            <person name="Lee S."/>
            <person name="Li W."/>
            <person name="Lindquist E."/>
            <person name="Lopez-Garcia S."/>
            <person name="Luque E.M."/>
            <person name="Marcos A.T."/>
            <person name="Martin J."/>
            <person name="McCluskey K."/>
            <person name="Medina H.R."/>
            <person name="Miralles-Duran A."/>
            <person name="Miyazaki A."/>
            <person name="Munoz-Torres E."/>
            <person name="Oguiza J.A."/>
            <person name="Ohm R."/>
            <person name="Olmedo M."/>
            <person name="Orejas M."/>
            <person name="Ortiz-Castellanos L."/>
            <person name="Pisabarro A.G."/>
            <person name="Rodriguez-Romero J."/>
            <person name="Ruiz-Herrera J."/>
            <person name="Ruiz-Vazquez R."/>
            <person name="Sanz C."/>
            <person name="Schackwitz W."/>
            <person name="Schmutz J."/>
            <person name="Shahriari M."/>
            <person name="Shelest E."/>
            <person name="Silva-Franco F."/>
            <person name="Soanes D."/>
            <person name="Syed K."/>
            <person name="Tagua V.G."/>
            <person name="Talbot N.J."/>
            <person name="Thon M."/>
            <person name="De vries R.P."/>
            <person name="Wiebenga A."/>
            <person name="Yadav J.S."/>
            <person name="Braun E.L."/>
            <person name="Baker S."/>
            <person name="Garre V."/>
            <person name="Horwitz B."/>
            <person name="Torres-Martinez S."/>
            <person name="Idnurm A."/>
            <person name="Herrera-Estrella A."/>
            <person name="Gabaldon T."/>
            <person name="Grigoriev I.V."/>
        </authorList>
    </citation>
    <scope>NUCLEOTIDE SEQUENCE [LARGE SCALE GENOMIC DNA]</scope>
    <source>
        <strain evidence="2">NRRL 1555(-)</strain>
    </source>
</reference>
<name>A0A162V2J9_PHYB8</name>
<protein>
    <recommendedName>
        <fullName evidence="3">F-box domain-containing protein</fullName>
    </recommendedName>
</protein>
<accession>A0A162V2J9</accession>
<evidence type="ECO:0000313" key="2">
    <source>
        <dbReference type="Proteomes" id="UP000077315"/>
    </source>
</evidence>
<dbReference type="GeneID" id="29001259"/>
<dbReference type="AlphaFoldDB" id="A0A162V2J9"/>
<dbReference type="SUPFAM" id="SSF52047">
    <property type="entry name" value="RNI-like"/>
    <property type="match status" value="1"/>
</dbReference>
<gene>
    <name evidence="1" type="ORF">PHYBLDRAFT_58571</name>
</gene>
<dbReference type="EMBL" id="KV440972">
    <property type="protein sequence ID" value="OAD79522.1"/>
    <property type="molecule type" value="Genomic_DNA"/>
</dbReference>